<feature type="compositionally biased region" description="Low complexity" evidence="1">
    <location>
        <begin position="1"/>
        <end position="19"/>
    </location>
</feature>
<evidence type="ECO:0000313" key="3">
    <source>
        <dbReference type="EMBL" id="WVW82160.1"/>
    </source>
</evidence>
<feature type="region of interest" description="Disordered" evidence="1">
    <location>
        <begin position="1"/>
        <end position="72"/>
    </location>
</feature>
<dbReference type="EMBL" id="CP144542">
    <property type="protein sequence ID" value="WVW82160.1"/>
    <property type="molecule type" value="Genomic_DNA"/>
</dbReference>
<proteinExistence type="predicted"/>
<dbReference type="EMBL" id="KI894019">
    <property type="protein sequence ID" value="OCF28022.1"/>
    <property type="molecule type" value="Genomic_DNA"/>
</dbReference>
<feature type="compositionally biased region" description="Low complexity" evidence="1">
    <location>
        <begin position="39"/>
        <end position="58"/>
    </location>
</feature>
<dbReference type="GeneID" id="30207272"/>
<accession>A0A1B9GAI3</accession>
<reference evidence="2" key="1">
    <citation type="submission" date="2013-07" db="EMBL/GenBank/DDBJ databases">
        <title>The Genome Sequence of Cryptococcus bestiolae CBS10118.</title>
        <authorList>
            <consortium name="The Broad Institute Genome Sequencing Platform"/>
            <person name="Cuomo C."/>
            <person name="Litvintseva A."/>
            <person name="Chen Y."/>
            <person name="Heitman J."/>
            <person name="Sun S."/>
            <person name="Springer D."/>
            <person name="Dromer F."/>
            <person name="Young S.K."/>
            <person name="Zeng Q."/>
            <person name="Gargeya S."/>
            <person name="Fitzgerald M."/>
            <person name="Abouelleil A."/>
            <person name="Alvarado L."/>
            <person name="Berlin A.M."/>
            <person name="Chapman S.B."/>
            <person name="Dewar J."/>
            <person name="Goldberg J."/>
            <person name="Griggs A."/>
            <person name="Gujja S."/>
            <person name="Hansen M."/>
            <person name="Howarth C."/>
            <person name="Imamovic A."/>
            <person name="Larimer J."/>
            <person name="McCowan C."/>
            <person name="Murphy C."/>
            <person name="Pearson M."/>
            <person name="Priest M."/>
            <person name="Roberts A."/>
            <person name="Saif S."/>
            <person name="Shea T."/>
            <person name="Sykes S."/>
            <person name="Wortman J."/>
            <person name="Nusbaum C."/>
            <person name="Birren B."/>
        </authorList>
    </citation>
    <scope>NUCLEOTIDE SEQUENCE [LARGE SCALE GENOMIC DNA]</scope>
    <source>
        <strain evidence="2">CBS 10118</strain>
    </source>
</reference>
<gene>
    <name evidence="2" type="ORF">I302_02873</name>
    <name evidence="3" type="ORF">I302_104166</name>
</gene>
<sequence>MPGNNTTGSTTSTNDGPPSAGTRYQAALRAGTGPGSAAGTGDTNTQTQGETAAATTGAGTAGAGGDASSKAARKGRIIVDNDVSANFYVTRSFSKKYPSE</sequence>
<reference evidence="3" key="4">
    <citation type="submission" date="2024-02" db="EMBL/GenBank/DDBJ databases">
        <title>Comparative genomics of Cryptococcus and Kwoniella reveals pathogenesis evolution and contrasting modes of karyotype evolution via chromosome fusion or intercentromeric recombination.</title>
        <authorList>
            <person name="Coelho M.A."/>
            <person name="David-Palma M."/>
            <person name="Shea T."/>
            <person name="Bowers K."/>
            <person name="McGinley-Smith S."/>
            <person name="Mohammad A.W."/>
            <person name="Gnirke A."/>
            <person name="Yurkov A.M."/>
            <person name="Nowrousian M."/>
            <person name="Sun S."/>
            <person name="Cuomo C.A."/>
            <person name="Heitman J."/>
        </authorList>
    </citation>
    <scope>NUCLEOTIDE SEQUENCE</scope>
    <source>
        <strain evidence="3">CBS 10118</strain>
    </source>
</reference>
<dbReference type="Proteomes" id="UP000092730">
    <property type="component" value="Chromosome 2"/>
</dbReference>
<evidence type="ECO:0000256" key="1">
    <source>
        <dbReference type="SAM" id="MobiDB-lite"/>
    </source>
</evidence>
<evidence type="ECO:0000313" key="4">
    <source>
        <dbReference type="Proteomes" id="UP000092730"/>
    </source>
</evidence>
<reference evidence="3" key="2">
    <citation type="submission" date="2013-07" db="EMBL/GenBank/DDBJ databases">
        <authorList>
            <consortium name="The Broad Institute Genome Sequencing Platform"/>
            <person name="Cuomo C."/>
            <person name="Litvintseva A."/>
            <person name="Chen Y."/>
            <person name="Heitman J."/>
            <person name="Sun S."/>
            <person name="Springer D."/>
            <person name="Dromer F."/>
            <person name="Young S.K."/>
            <person name="Zeng Q."/>
            <person name="Gargeya S."/>
            <person name="Fitzgerald M."/>
            <person name="Abouelleil A."/>
            <person name="Alvarado L."/>
            <person name="Berlin A.M."/>
            <person name="Chapman S.B."/>
            <person name="Dewar J."/>
            <person name="Goldberg J."/>
            <person name="Griggs A."/>
            <person name="Gujja S."/>
            <person name="Hansen M."/>
            <person name="Howarth C."/>
            <person name="Imamovic A."/>
            <person name="Larimer J."/>
            <person name="McCowan C."/>
            <person name="Murphy C."/>
            <person name="Pearson M."/>
            <person name="Priest M."/>
            <person name="Roberts A."/>
            <person name="Saif S."/>
            <person name="Shea T."/>
            <person name="Sykes S."/>
            <person name="Wortman J."/>
            <person name="Nusbaum C."/>
            <person name="Birren B."/>
        </authorList>
    </citation>
    <scope>NUCLEOTIDE SEQUENCE</scope>
    <source>
        <strain evidence="3">CBS 10118</strain>
    </source>
</reference>
<dbReference type="RefSeq" id="XP_019049092.1">
    <property type="nucleotide sequence ID" value="XM_019189530.1"/>
</dbReference>
<name>A0A1B9GAI3_9TREE</name>
<reference evidence="2" key="3">
    <citation type="submission" date="2014-01" db="EMBL/GenBank/DDBJ databases">
        <title>Evolution of pathogenesis and genome organization in the Tremellales.</title>
        <authorList>
            <person name="Cuomo C."/>
            <person name="Litvintseva A."/>
            <person name="Heitman J."/>
            <person name="Chen Y."/>
            <person name="Sun S."/>
            <person name="Springer D."/>
            <person name="Dromer F."/>
            <person name="Young S."/>
            <person name="Zeng Q."/>
            <person name="Chapman S."/>
            <person name="Gujja S."/>
            <person name="Saif S."/>
            <person name="Birren B."/>
        </authorList>
    </citation>
    <scope>NUCLEOTIDE SEQUENCE</scope>
    <source>
        <strain evidence="2">CBS 10118</strain>
    </source>
</reference>
<evidence type="ECO:0000313" key="2">
    <source>
        <dbReference type="EMBL" id="OCF28022.1"/>
    </source>
</evidence>
<dbReference type="KEGG" id="kbi:30207272"/>
<organism evidence="2">
    <name type="scientific">Kwoniella bestiolae CBS 10118</name>
    <dbReference type="NCBI Taxonomy" id="1296100"/>
    <lineage>
        <taxon>Eukaryota</taxon>
        <taxon>Fungi</taxon>
        <taxon>Dikarya</taxon>
        <taxon>Basidiomycota</taxon>
        <taxon>Agaricomycotina</taxon>
        <taxon>Tremellomycetes</taxon>
        <taxon>Tremellales</taxon>
        <taxon>Cryptococcaceae</taxon>
        <taxon>Kwoniella</taxon>
    </lineage>
</organism>
<keyword evidence="4" id="KW-1185">Reference proteome</keyword>
<protein>
    <submittedName>
        <fullName evidence="2">Uncharacterized protein</fullName>
    </submittedName>
</protein>
<dbReference type="VEuPathDB" id="FungiDB:I302_02873"/>
<dbReference type="AlphaFoldDB" id="A0A1B9GAI3"/>